<dbReference type="GO" id="GO:0019205">
    <property type="term" value="F:nucleobase-containing compound kinase activity"/>
    <property type="evidence" value="ECO:0007669"/>
    <property type="project" value="InterPro"/>
</dbReference>
<dbReference type="InParanoid" id="H3AND6"/>
<dbReference type="STRING" id="7897.ENSLACP00000011157"/>
<dbReference type="EMBL" id="AFYH01174078">
    <property type="status" value="NOT_ANNOTATED_CDS"/>
    <property type="molecule type" value="Genomic_DNA"/>
</dbReference>
<name>H3AND6_LATCH</name>
<keyword evidence="3" id="KW-0418">Kinase</keyword>
<evidence type="ECO:0000256" key="5">
    <source>
        <dbReference type="SAM" id="MobiDB-lite"/>
    </source>
</evidence>
<dbReference type="EMBL" id="AFYH01174075">
    <property type="status" value="NOT_ANNOTATED_CDS"/>
    <property type="molecule type" value="Genomic_DNA"/>
</dbReference>
<dbReference type="SUPFAM" id="SSF52540">
    <property type="entry name" value="P-loop containing nucleoside triphosphate hydrolases"/>
    <property type="match status" value="4"/>
</dbReference>
<dbReference type="GO" id="GO:0006139">
    <property type="term" value="P:nucleobase-containing compound metabolic process"/>
    <property type="evidence" value="ECO:0007669"/>
    <property type="project" value="InterPro"/>
</dbReference>
<keyword evidence="1" id="KW-0808">Transferase</keyword>
<evidence type="ECO:0000256" key="1">
    <source>
        <dbReference type="ARBA" id="ARBA00022679"/>
    </source>
</evidence>
<sequence length="1928" mass="221646">MTSQENPKQQQKYPFADEFDEHKIETQFLLSKPTCFLIVGKPGSGKTTLAKKLAASWSCILIEASALINQNLKNETSYGLMIKSILEQGERISEEMVVRMMFDKLNSPEAAHYGYVLCGFPSLSEQFLKIPDQIELIKNLKLKPDFIINIKCPDYDLWQRLSGQKQDPVTGNVYKKEQWDPVIVKKVKKPRETDEEGEEEEEEEEEEDEEEEIAAEWLIREVVARLVKRPEDFVMNVQHRIACYKDTMLRPLEDLMVDQDPQYLIELDGNKDPDEQFNSLLACLQTMGLKAVAVPKRLVNPEEESLPEDMETNKQEELFRTLSSNNIVAPRFRWRRSRWGRACPVALKEKNFVMGVPDLAVGFLDKMYVLSSHEAMEAFLANPRPYLLPPMPRPPCKVAVLGSPFSGKTTLCHMIAFKYGGKVLDMARFLQPKIEEARNDFVEKVKAEALPSIIEEVKNKIMEKLLEEKQGESRLIEFEKNIARVESDRLPLKPNHTIISSKCCLPNPPQKTGLFFLSYLKTEVDAQASSDKETHDSEDEEEEENGNEHATKSEYRLNTDLLCHDQKNTAEPAISTPSVPDVTIDHPEVQEKLVETVVAENTINLRSVYQKCPYLVQESIAELQIINADDKDAGGWVLDNFPQSTDYWIAMLENGLIPNTIIYLSNEVDGGKFLLSRLYRLNEGEVNAKILQRLKEEHEIKKQEEEAARQAELEALRLAEEENKVLKMLKAKIVFTESLEMDEKSTTETEGKVVTETEQETSGDHSQTGYEPEPEPEPELEPEPGLEPELKLEPAAEPEPELESEPEPGPEPEPEPGYAEVSLPEIVEGDYPDVQEMDPYRTIIQQSFQQWKALESGLSEAVLTQFAPVEVADKTPEDLLQEVISVMETPFKYRAWQMSGADQEEEEEDNQAELDAEENDEEEEEEEEEEDEESDAANREKKRFHGDSKHFCPVELKEKCVLYPGERDISAKYKEKIYYFSTEEAREKFLKDPQDFVAYDEPLKAPPLRLLILGVHGAGKTVNAHWLAEKLGFFHIQFKEYLQEMIIHKTKKKIGPEYEEEPIEEEIPDIEVLATTEGENIPAPETENQVEEVIFTEEEEAIRSNLIEDEQLPLEVLDSIVPTWWHQEPFRTQGFILENFPQIPDEAEYLKENGLFPDAAIILNVDDIDVTDRILPARLTKWKEKQKRKEELVQKVKQMKKTIRDDQIAKRRAEILAERAEKKARKQNEKAEMDGEENEEMEEEEEDEDIETILAEEFPEEEVEDEEEETEADAIERIKSEIVEKFEAQHDAIVLLKEQLTDINIPCIEINGGRKLHIVNFVLYKMIKSLVENRESHFEKCFKLSMAVAQKLLKLSYKHLSCFGVWDPVKLSEGDVIHPLQSSQNIKYPLVHRQFIYFFVSKENQEKFMAHPIKYIRQPKPKPAVPIRIAITGPPKSGKSTVARKFVSEYGLERLSVGDAIRLVLSKESNTELAVQINKLLMQGLTVPDELAVQCLEVALMNYMCNIRGFVLDGCPVTKRFVDILEVYSIIPVRIVELRVEIKECLKRGLLDRKSLNSLPYPLHDSLHILVYQSGCYNQEIKATRGFYQEQHQNWSIIEGHHSKWWVWDKVLKEARESIKQIQNYLERIREETGKSACVTGLCITPQELESRLGGFGYYCPVSLALRGELVDCSMVPSQQFAAEFQGHYYKMASQEELEKFLDTPEQFLPPLALHLLPPPDMLPKMLTAADVKARFPKEAELQGFCPVTYLDGKQRYEALIPGSIDFAVEYRDKIFIFEAEEKRQKFMRLPEKYWDQKLPTKIPPKKDPVLLTSLPMLGYLEQGIANAVIKALTAVGCAKPKYPYLSVKKSALLYVAFHLKAFNPNSSAYVRKKYKRKLEQFEETCELISYLGSKMTCKYREPKDRPIDFDHKLETFLALQDVAPSTI</sequence>
<dbReference type="EMBL" id="AFYH01174072">
    <property type="status" value="NOT_ANNOTATED_CDS"/>
    <property type="molecule type" value="Genomic_DNA"/>
</dbReference>
<feature type="compositionally biased region" description="Acidic residues" evidence="5">
    <location>
        <begin position="796"/>
        <end position="814"/>
    </location>
</feature>
<dbReference type="EMBL" id="AFYH01174070">
    <property type="status" value="NOT_ANNOTATED_CDS"/>
    <property type="molecule type" value="Genomic_DNA"/>
</dbReference>
<accession>H3AND6</accession>
<feature type="coiled-coil region" evidence="4">
    <location>
        <begin position="681"/>
        <end position="722"/>
    </location>
</feature>
<organism evidence="6 7">
    <name type="scientific">Latimeria chalumnae</name>
    <name type="common">Coelacanth</name>
    <dbReference type="NCBI Taxonomy" id="7897"/>
    <lineage>
        <taxon>Eukaryota</taxon>
        <taxon>Metazoa</taxon>
        <taxon>Chordata</taxon>
        <taxon>Craniata</taxon>
        <taxon>Vertebrata</taxon>
        <taxon>Euteleostomi</taxon>
        <taxon>Coelacanthiformes</taxon>
        <taxon>Coelacanthidae</taxon>
        <taxon>Latimeria</taxon>
    </lineage>
</organism>
<dbReference type="GO" id="GO:0005524">
    <property type="term" value="F:ATP binding"/>
    <property type="evidence" value="ECO:0007669"/>
    <property type="project" value="InterPro"/>
</dbReference>
<keyword evidence="4" id="KW-0175">Coiled coil</keyword>
<evidence type="ECO:0000313" key="7">
    <source>
        <dbReference type="Proteomes" id="UP000008672"/>
    </source>
</evidence>
<feature type="compositionally biased region" description="Acidic residues" evidence="5">
    <location>
        <begin position="193"/>
        <end position="212"/>
    </location>
</feature>
<reference evidence="6" key="3">
    <citation type="submission" date="2025-09" db="UniProtKB">
        <authorList>
            <consortium name="Ensembl"/>
        </authorList>
    </citation>
    <scope>IDENTIFICATION</scope>
</reference>
<dbReference type="Gene3D" id="3.40.50.300">
    <property type="entry name" value="P-loop containing nucleotide triphosphate hydrolases"/>
    <property type="match status" value="4"/>
</dbReference>
<dbReference type="Pfam" id="PF00406">
    <property type="entry name" value="ADK"/>
    <property type="match status" value="2"/>
</dbReference>
<dbReference type="InterPro" id="IPR000850">
    <property type="entry name" value="Adenylat/UMP-CMP_kin"/>
</dbReference>
<feature type="region of interest" description="Disordered" evidence="5">
    <location>
        <begin position="898"/>
        <end position="942"/>
    </location>
</feature>
<dbReference type="GO" id="GO:0003341">
    <property type="term" value="P:cilium movement"/>
    <property type="evidence" value="ECO:0007669"/>
    <property type="project" value="Ensembl"/>
</dbReference>
<dbReference type="InterPro" id="IPR027417">
    <property type="entry name" value="P-loop_NTPase"/>
</dbReference>
<dbReference type="GeneTree" id="ENSGT00740000115564"/>
<evidence type="ECO:0000313" key="6">
    <source>
        <dbReference type="Ensembl" id="ENSLACP00000011157.1"/>
    </source>
</evidence>
<feature type="region of interest" description="Disordered" evidence="5">
    <location>
        <begin position="527"/>
        <end position="554"/>
    </location>
</feature>
<gene>
    <name evidence="6" type="primary">AK9</name>
</gene>
<dbReference type="PANTHER" id="PTHR23359">
    <property type="entry name" value="NUCLEOTIDE KINASE"/>
    <property type="match status" value="1"/>
</dbReference>
<dbReference type="Ensembl" id="ENSLACT00000011240.1">
    <property type="protein sequence ID" value="ENSLACP00000011157.1"/>
    <property type="gene ID" value="ENSLACG00000009819.2"/>
</dbReference>
<dbReference type="OMA" id="MESVCGT"/>
<evidence type="ECO:0000256" key="4">
    <source>
        <dbReference type="SAM" id="Coils"/>
    </source>
</evidence>
<reference evidence="7" key="1">
    <citation type="submission" date="2011-08" db="EMBL/GenBank/DDBJ databases">
        <title>The draft genome of Latimeria chalumnae.</title>
        <authorList>
            <person name="Di Palma F."/>
            <person name="Alfoldi J."/>
            <person name="Johnson J."/>
            <person name="Berlin A."/>
            <person name="Gnerre S."/>
            <person name="Jaffe D."/>
            <person name="MacCallum I."/>
            <person name="Young S."/>
            <person name="Walker B.J."/>
            <person name="Lander E."/>
            <person name="Lindblad-Toh K."/>
        </authorList>
    </citation>
    <scope>NUCLEOTIDE SEQUENCE [LARGE SCALE GENOMIC DNA]</scope>
    <source>
        <strain evidence="7">Wild caught</strain>
    </source>
</reference>
<reference evidence="6" key="2">
    <citation type="submission" date="2025-08" db="UniProtKB">
        <authorList>
            <consortium name="Ensembl"/>
        </authorList>
    </citation>
    <scope>IDENTIFICATION</scope>
</reference>
<dbReference type="EMBL" id="AFYH01174074">
    <property type="status" value="NOT_ANNOTATED_CDS"/>
    <property type="molecule type" value="Genomic_DNA"/>
</dbReference>
<protein>
    <submittedName>
        <fullName evidence="6">Adenylate kinase 9</fullName>
    </submittedName>
</protein>
<feature type="compositionally biased region" description="Acidic residues" evidence="5">
    <location>
        <begin position="536"/>
        <end position="545"/>
    </location>
</feature>
<feature type="compositionally biased region" description="Acidic residues" evidence="5">
    <location>
        <begin position="772"/>
        <end position="786"/>
    </location>
</feature>
<dbReference type="CDD" id="cd01428">
    <property type="entry name" value="ADK"/>
    <property type="match status" value="1"/>
</dbReference>
<dbReference type="eggNOG" id="KOG3079">
    <property type="taxonomic scope" value="Eukaryota"/>
</dbReference>
<feature type="compositionally biased region" description="Basic and acidic residues" evidence="5">
    <location>
        <begin position="741"/>
        <end position="755"/>
    </location>
</feature>
<feature type="compositionally biased region" description="Acidic residues" evidence="5">
    <location>
        <begin position="902"/>
        <end position="935"/>
    </location>
</feature>
<dbReference type="FunCoup" id="H3AND6">
    <property type="interactions" value="1737"/>
</dbReference>
<dbReference type="eggNOG" id="KOG3078">
    <property type="taxonomic scope" value="Eukaryota"/>
</dbReference>
<dbReference type="GO" id="GO:0005737">
    <property type="term" value="C:cytoplasm"/>
    <property type="evidence" value="ECO:0007669"/>
    <property type="project" value="Ensembl"/>
</dbReference>
<keyword evidence="2" id="KW-0547">Nucleotide-binding</keyword>
<evidence type="ECO:0000256" key="3">
    <source>
        <dbReference type="ARBA" id="ARBA00022777"/>
    </source>
</evidence>
<dbReference type="EMBL" id="AFYH01174077">
    <property type="status" value="NOT_ANNOTATED_CDS"/>
    <property type="molecule type" value="Genomic_DNA"/>
</dbReference>
<feature type="compositionally biased region" description="Basic and acidic residues" evidence="5">
    <location>
        <begin position="1220"/>
        <end position="1233"/>
    </location>
</feature>
<dbReference type="EMBL" id="AFYH01174076">
    <property type="status" value="NOT_ANNOTATED_CDS"/>
    <property type="molecule type" value="Genomic_DNA"/>
</dbReference>
<evidence type="ECO:0000256" key="2">
    <source>
        <dbReference type="ARBA" id="ARBA00022741"/>
    </source>
</evidence>
<dbReference type="EMBL" id="AFYH01174079">
    <property type="status" value="NOT_ANNOTATED_CDS"/>
    <property type="molecule type" value="Genomic_DNA"/>
</dbReference>
<feature type="region of interest" description="Disordered" evidence="5">
    <location>
        <begin position="1220"/>
        <end position="1249"/>
    </location>
</feature>
<feature type="region of interest" description="Disordered" evidence="5">
    <location>
        <begin position="187"/>
        <end position="212"/>
    </location>
</feature>
<dbReference type="Proteomes" id="UP000008672">
    <property type="component" value="Unassembled WGS sequence"/>
</dbReference>
<keyword evidence="7" id="KW-1185">Reference proteome</keyword>
<feature type="region of interest" description="Disordered" evidence="5">
    <location>
        <begin position="741"/>
        <end position="826"/>
    </location>
</feature>
<proteinExistence type="predicted"/>
<dbReference type="EMBL" id="AFYH01174071">
    <property type="status" value="NOT_ANNOTATED_CDS"/>
    <property type="molecule type" value="Genomic_DNA"/>
</dbReference>
<feature type="compositionally biased region" description="Acidic residues" evidence="5">
    <location>
        <begin position="1234"/>
        <end position="1249"/>
    </location>
</feature>
<dbReference type="HOGENOM" id="CLU_001764_0_0_1"/>
<dbReference type="EMBL" id="AFYH01174073">
    <property type="status" value="NOT_ANNOTATED_CDS"/>
    <property type="molecule type" value="Genomic_DNA"/>
</dbReference>